<sequence length="249" mass="28037">MIQVVLLGSGNVATHLYQAFQKTSEVEVIQVFTRNQSLDFPSTIQVHSYNQLIPADVYIISVTDLAIAEVSKSIPFENQLVVHTSGTSALDVLDTKNRRGVFYPLQTFSKVKKVDFSEIPLCLETEFEEDYAIIEKMALSISKVVQSVSSDQRKALHVAAVFSCNFVNHLYQIGSEICEENNIPFSILFPLIKETAAKIETLTPIEAQTGPAIRRDEKTISKHLDFLQDKNQKEIYQLLTQSIQNVKKL</sequence>
<dbReference type="STRING" id="1094466.KQS_07225"/>
<dbReference type="Gene3D" id="1.10.1040.20">
    <property type="entry name" value="ProC-like, C-terminal domain"/>
    <property type="match status" value="1"/>
</dbReference>
<feature type="domain" description="DUF2520" evidence="1">
    <location>
        <begin position="119"/>
        <end position="243"/>
    </location>
</feature>
<reference evidence="3" key="2">
    <citation type="submission" date="2012-03" db="EMBL/GenBank/DDBJ databases">
        <title>Complete genome sequence of Flavobacterium indicum GPTSA100-9T, isolated from warm spring water.</title>
        <authorList>
            <person name="Barbier P."/>
            <person name="Houel A."/>
            <person name="Loux V."/>
            <person name="Poulain J."/>
            <person name="Bernardet J.-F."/>
            <person name="Touchon M."/>
            <person name="Duchaud E."/>
        </authorList>
    </citation>
    <scope>NUCLEOTIDE SEQUENCE [LARGE SCALE GENOMIC DNA]</scope>
    <source>
        <strain evidence="3">DSM 17447 / CIP 109464 / GPTSA100-9</strain>
    </source>
</reference>
<proteinExistence type="predicted"/>
<dbReference type="AlphaFoldDB" id="H8XQV5"/>
<accession>H8XQV5</accession>
<dbReference type="SUPFAM" id="SSF48179">
    <property type="entry name" value="6-phosphogluconate dehydrogenase C-terminal domain-like"/>
    <property type="match status" value="1"/>
</dbReference>
<dbReference type="InterPro" id="IPR018931">
    <property type="entry name" value="DUF2520"/>
</dbReference>
<evidence type="ECO:0000313" key="3">
    <source>
        <dbReference type="Proteomes" id="UP000007599"/>
    </source>
</evidence>
<dbReference type="Proteomes" id="UP000007599">
    <property type="component" value="Chromosome I"/>
</dbReference>
<dbReference type="InterPro" id="IPR008927">
    <property type="entry name" value="6-PGluconate_DH-like_C_sf"/>
</dbReference>
<dbReference type="PANTHER" id="PTHR40459">
    <property type="entry name" value="CONSERVED HYPOTHETICAL ALANINE AND LEUCINE RICH PROTEIN"/>
    <property type="match status" value="1"/>
</dbReference>
<name>H8XQV5_FLAIG</name>
<dbReference type="Gene3D" id="3.40.50.720">
    <property type="entry name" value="NAD(P)-binding Rossmann-like Domain"/>
    <property type="match status" value="1"/>
</dbReference>
<dbReference type="PANTHER" id="PTHR40459:SF1">
    <property type="entry name" value="CONSERVED HYPOTHETICAL ALANINE AND LEUCINE RICH PROTEIN"/>
    <property type="match status" value="1"/>
</dbReference>
<keyword evidence="3" id="KW-1185">Reference proteome</keyword>
<dbReference type="EMBL" id="HE774682">
    <property type="protein sequence ID" value="CCG53403.1"/>
    <property type="molecule type" value="Genomic_DNA"/>
</dbReference>
<dbReference type="HOGENOM" id="CLU_055635_1_1_10"/>
<dbReference type="InterPro" id="IPR037108">
    <property type="entry name" value="TM1727-like_C_sf"/>
</dbReference>
<dbReference type="eggNOG" id="COG5495">
    <property type="taxonomic scope" value="Bacteria"/>
</dbReference>
<organism evidence="2 3">
    <name type="scientific">Flavobacterium indicum (strain DSM 17447 / CIP 109464 / GPTSA100-9)</name>
    <dbReference type="NCBI Taxonomy" id="1094466"/>
    <lineage>
        <taxon>Bacteria</taxon>
        <taxon>Pseudomonadati</taxon>
        <taxon>Bacteroidota</taxon>
        <taxon>Flavobacteriia</taxon>
        <taxon>Flavobacteriales</taxon>
        <taxon>Flavobacteriaceae</taxon>
        <taxon>Flavobacterium</taxon>
    </lineage>
</organism>
<dbReference type="KEGG" id="fin:KQS_07225"/>
<reference evidence="2 3" key="1">
    <citation type="journal article" date="2012" name="J. Bacteriol.">
        <title>Complete Genome Sequence of Flavobacterium indicum GPSTA100-9T, Isolated from Warm Spring Water.</title>
        <authorList>
            <person name="Barbier P."/>
            <person name="Houel A."/>
            <person name="Loux V."/>
            <person name="Poulain J."/>
            <person name="Bernardet J.F."/>
            <person name="Touchon M."/>
            <person name="Duchaud E."/>
        </authorList>
    </citation>
    <scope>NUCLEOTIDE SEQUENCE [LARGE SCALE GENOMIC DNA]</scope>
    <source>
        <strain evidence="3">DSM 17447 / CIP 109464 / GPTSA100-9</strain>
    </source>
</reference>
<dbReference type="Pfam" id="PF10728">
    <property type="entry name" value="DUF2520"/>
    <property type="match status" value="1"/>
</dbReference>
<dbReference type="OrthoDB" id="9810755at2"/>
<gene>
    <name evidence="2" type="ordered locus">KQS_07225</name>
</gene>
<dbReference type="PATRIC" id="fig|1094466.5.peg.1421"/>
<evidence type="ECO:0000259" key="1">
    <source>
        <dbReference type="Pfam" id="PF10728"/>
    </source>
</evidence>
<dbReference type="RefSeq" id="WP_014388528.1">
    <property type="nucleotide sequence ID" value="NC_017025.1"/>
</dbReference>
<protein>
    <recommendedName>
        <fullName evidence="1">DUF2520 domain-containing protein</fullName>
    </recommendedName>
</protein>
<dbReference type="SUPFAM" id="SSF51735">
    <property type="entry name" value="NAD(P)-binding Rossmann-fold domains"/>
    <property type="match status" value="1"/>
</dbReference>
<dbReference type="InterPro" id="IPR036291">
    <property type="entry name" value="NAD(P)-bd_dom_sf"/>
</dbReference>
<evidence type="ECO:0000313" key="2">
    <source>
        <dbReference type="EMBL" id="CCG53403.1"/>
    </source>
</evidence>